<gene>
    <name evidence="2" type="ORF">DIABBA_LOCUS13256</name>
</gene>
<evidence type="ECO:0000313" key="2">
    <source>
        <dbReference type="EMBL" id="CAG9840630.1"/>
    </source>
</evidence>
<organism evidence="2 3">
    <name type="scientific">Diabrotica balteata</name>
    <name type="common">Banded cucumber beetle</name>
    <dbReference type="NCBI Taxonomy" id="107213"/>
    <lineage>
        <taxon>Eukaryota</taxon>
        <taxon>Metazoa</taxon>
        <taxon>Ecdysozoa</taxon>
        <taxon>Arthropoda</taxon>
        <taxon>Hexapoda</taxon>
        <taxon>Insecta</taxon>
        <taxon>Pterygota</taxon>
        <taxon>Neoptera</taxon>
        <taxon>Endopterygota</taxon>
        <taxon>Coleoptera</taxon>
        <taxon>Polyphaga</taxon>
        <taxon>Cucujiformia</taxon>
        <taxon>Chrysomeloidea</taxon>
        <taxon>Chrysomelidae</taxon>
        <taxon>Galerucinae</taxon>
        <taxon>Diabroticina</taxon>
        <taxon>Diabroticites</taxon>
        <taxon>Diabrotica</taxon>
    </lineage>
</organism>
<dbReference type="AlphaFoldDB" id="A0A9N9XGF7"/>
<proteinExistence type="predicted"/>
<dbReference type="Proteomes" id="UP001153709">
    <property type="component" value="Chromosome 9"/>
</dbReference>
<accession>A0A9N9XGF7</accession>
<reference evidence="2" key="1">
    <citation type="submission" date="2022-01" db="EMBL/GenBank/DDBJ databases">
        <authorList>
            <person name="King R."/>
        </authorList>
    </citation>
    <scope>NUCLEOTIDE SEQUENCE</scope>
</reference>
<dbReference type="EMBL" id="OU898284">
    <property type="protein sequence ID" value="CAG9840630.1"/>
    <property type="molecule type" value="Genomic_DNA"/>
</dbReference>
<sequence>MEQWPLHANGHNRATFVASPDEDMVDIQTSGSVGGGDLHRTTRLGDDDDDGVSHYSVAYAGSHGKCSLTFQN</sequence>
<evidence type="ECO:0000313" key="3">
    <source>
        <dbReference type="Proteomes" id="UP001153709"/>
    </source>
</evidence>
<feature type="region of interest" description="Disordered" evidence="1">
    <location>
        <begin position="29"/>
        <end position="49"/>
    </location>
</feature>
<evidence type="ECO:0000256" key="1">
    <source>
        <dbReference type="SAM" id="MobiDB-lite"/>
    </source>
</evidence>
<protein>
    <submittedName>
        <fullName evidence="2">Uncharacterized protein</fullName>
    </submittedName>
</protein>
<name>A0A9N9XGF7_DIABA</name>
<keyword evidence="3" id="KW-1185">Reference proteome</keyword>